<dbReference type="PROSITE" id="PS50815">
    <property type="entry name" value="HORMA"/>
    <property type="match status" value="1"/>
</dbReference>
<evidence type="ECO:0000259" key="1">
    <source>
        <dbReference type="PROSITE" id="PS50815"/>
    </source>
</evidence>
<sequence length="164" mass="18686">MNAQDASKTKVSCDIFAEFLEVSIHCILYNRGIYPSGVFERRKKYNVPVQMCLHPDVVSYITKVTESVKVMVANGDVSMVTIVVLDPDNTPLERFVNDQYLFQLEDALRAFLLKLNVADSLLKALPEDCSWVVHVHTRESTADKFIQTQTVKLMRNRQNCGMRA</sequence>
<dbReference type="Pfam" id="PF02301">
    <property type="entry name" value="HORMA"/>
    <property type="match status" value="1"/>
</dbReference>
<protein>
    <submittedName>
        <fullName evidence="2">MD2L2-like protein</fullName>
    </submittedName>
</protein>
<dbReference type="InterPro" id="IPR045091">
    <property type="entry name" value="Mad2-like"/>
</dbReference>
<organism evidence="2 3">
    <name type="scientific">Mya arenaria</name>
    <name type="common">Soft-shell clam</name>
    <dbReference type="NCBI Taxonomy" id="6604"/>
    <lineage>
        <taxon>Eukaryota</taxon>
        <taxon>Metazoa</taxon>
        <taxon>Spiralia</taxon>
        <taxon>Lophotrochozoa</taxon>
        <taxon>Mollusca</taxon>
        <taxon>Bivalvia</taxon>
        <taxon>Autobranchia</taxon>
        <taxon>Heteroconchia</taxon>
        <taxon>Euheterodonta</taxon>
        <taxon>Imparidentia</taxon>
        <taxon>Neoheterodontei</taxon>
        <taxon>Myida</taxon>
        <taxon>Myoidea</taxon>
        <taxon>Myidae</taxon>
        <taxon>Mya</taxon>
    </lineage>
</organism>
<keyword evidence="3" id="KW-1185">Reference proteome</keyword>
<gene>
    <name evidence="2" type="ORF">MAR_005508</name>
</gene>
<reference evidence="2" key="1">
    <citation type="submission" date="2022-11" db="EMBL/GenBank/DDBJ databases">
        <title>Centuries of genome instability and evolution in soft-shell clam transmissible cancer (bioRxiv).</title>
        <authorList>
            <person name="Hart S.F.M."/>
            <person name="Yonemitsu M.A."/>
            <person name="Giersch R.M."/>
            <person name="Beal B.F."/>
            <person name="Arriagada G."/>
            <person name="Davis B.W."/>
            <person name="Ostrander E.A."/>
            <person name="Goff S.P."/>
            <person name="Metzger M.J."/>
        </authorList>
    </citation>
    <scope>NUCLEOTIDE SEQUENCE</scope>
    <source>
        <strain evidence="2">MELC-2E11</strain>
        <tissue evidence="2">Siphon/mantle</tissue>
    </source>
</reference>
<dbReference type="PANTHER" id="PTHR11842:SF10">
    <property type="entry name" value="MITOTIC SPINDLE ASSEMBLY CHECKPOINT PROTEIN MAD2B"/>
    <property type="match status" value="1"/>
</dbReference>
<dbReference type="Gene3D" id="3.30.900.10">
    <property type="entry name" value="HORMA domain"/>
    <property type="match status" value="1"/>
</dbReference>
<dbReference type="SUPFAM" id="SSF56019">
    <property type="entry name" value="The spindle assembly checkpoint protein mad2"/>
    <property type="match status" value="1"/>
</dbReference>
<name>A0ABY7EZQ7_MYAAR</name>
<evidence type="ECO:0000313" key="2">
    <source>
        <dbReference type="EMBL" id="WAR15403.1"/>
    </source>
</evidence>
<dbReference type="InterPro" id="IPR003511">
    <property type="entry name" value="HORMA_dom"/>
</dbReference>
<dbReference type="EMBL" id="CP111020">
    <property type="protein sequence ID" value="WAR15403.1"/>
    <property type="molecule type" value="Genomic_DNA"/>
</dbReference>
<evidence type="ECO:0000313" key="3">
    <source>
        <dbReference type="Proteomes" id="UP001164746"/>
    </source>
</evidence>
<dbReference type="PANTHER" id="PTHR11842">
    <property type="entry name" value="MITOTIC SPINDLE ASSEMBLY CHECKPOINT PROTEIN MAD2"/>
    <property type="match status" value="1"/>
</dbReference>
<feature type="domain" description="HORMA" evidence="1">
    <location>
        <begin position="10"/>
        <end position="164"/>
    </location>
</feature>
<accession>A0ABY7EZQ7</accession>
<dbReference type="Proteomes" id="UP001164746">
    <property type="component" value="Chromosome 9"/>
</dbReference>
<dbReference type="InterPro" id="IPR036570">
    <property type="entry name" value="HORMA_dom_sf"/>
</dbReference>
<proteinExistence type="predicted"/>